<dbReference type="EMBL" id="CP149782">
    <property type="protein sequence ID" value="WYF43506.1"/>
    <property type="molecule type" value="Genomic_DNA"/>
</dbReference>
<organism evidence="2">
    <name type="scientific">Deinococcus sp. VB142</name>
    <dbReference type="NCBI Taxonomy" id="3112952"/>
    <lineage>
        <taxon>Bacteria</taxon>
        <taxon>Thermotogati</taxon>
        <taxon>Deinococcota</taxon>
        <taxon>Deinococci</taxon>
        <taxon>Deinococcales</taxon>
        <taxon>Deinococcaceae</taxon>
        <taxon>Deinococcus</taxon>
    </lineage>
</organism>
<protein>
    <submittedName>
        <fullName evidence="2">Uncharacterized protein</fullName>
    </submittedName>
</protein>
<reference evidence="2" key="1">
    <citation type="submission" date="2024-03" db="EMBL/GenBank/DDBJ databases">
        <title>Deinococcus weizhi sp. nov., isolated from human skin.</title>
        <authorList>
            <person name="Wei Z."/>
            <person name="Tian F."/>
            <person name="Yang C."/>
            <person name="Xin L.T."/>
            <person name="Wen Z.J."/>
            <person name="Lan K.C."/>
            <person name="Yu L."/>
            <person name="Zhe W."/>
            <person name="Dan F.D."/>
            <person name="Jun W."/>
            <person name="Rui Z."/>
            <person name="Yong X.J."/>
            <person name="Ting Y."/>
            <person name="Wei X."/>
            <person name="Xu Z.G."/>
            <person name="Xin Z."/>
            <person name="Dong F.G."/>
            <person name="Ni X.M."/>
            <person name="Zheng M.G."/>
            <person name="Chun Y."/>
            <person name="Qian W.X."/>
        </authorList>
    </citation>
    <scope>NUCLEOTIDE SEQUENCE</scope>
    <source>
        <strain evidence="2">VB142</strain>
    </source>
</reference>
<dbReference type="RefSeq" id="WP_339094238.1">
    <property type="nucleotide sequence ID" value="NZ_CP149782.1"/>
</dbReference>
<feature type="transmembrane region" description="Helical" evidence="1">
    <location>
        <begin position="15"/>
        <end position="37"/>
    </location>
</feature>
<keyword evidence="1" id="KW-0812">Transmembrane</keyword>
<keyword evidence="1" id="KW-0472">Membrane</keyword>
<name>A0AAU6PZL1_9DEIO</name>
<accession>A0AAU6PZL1</accession>
<dbReference type="AlphaFoldDB" id="A0AAU6PZL1"/>
<evidence type="ECO:0000256" key="1">
    <source>
        <dbReference type="SAM" id="Phobius"/>
    </source>
</evidence>
<sequence>MSPQDASGLPSPGRLSLWSTLIRLLPLVIMLATLLILRPLVDSWQHDDLNEPHQLAIGQSRTVRMQRIACPKLTDLQKLFQAPSDVETWVRTTRTLNCHYLPKRQQVVVREVQGDWVKLTWPGKGDFWTSIVAVTAG</sequence>
<evidence type="ECO:0000313" key="2">
    <source>
        <dbReference type="EMBL" id="WYF43506.1"/>
    </source>
</evidence>
<proteinExistence type="predicted"/>
<keyword evidence="1" id="KW-1133">Transmembrane helix</keyword>
<gene>
    <name evidence="2" type="ORF">WDJ50_08700</name>
</gene>